<dbReference type="GO" id="GO:0006226">
    <property type="term" value="P:dUMP biosynthetic process"/>
    <property type="evidence" value="ECO:0007669"/>
    <property type="project" value="InterPro"/>
</dbReference>
<organism evidence="9 10">
    <name type="scientific">Streptomyces phage Annadreamy</name>
    <dbReference type="NCBI Taxonomy" id="2250335"/>
    <lineage>
        <taxon>Viruses</taxon>
        <taxon>Duplodnaviria</taxon>
        <taxon>Heunggongvirae</taxon>
        <taxon>Uroviricota</taxon>
        <taxon>Caudoviricetes</taxon>
        <taxon>Stanwilliamsviridae</taxon>
        <taxon>Loccivirinae</taxon>
        <taxon>Annadreamyvirus</taxon>
        <taxon>Annadreamyvirus annadreamy</taxon>
    </lineage>
</organism>
<keyword evidence="6" id="KW-0460">Magnesium</keyword>
<dbReference type="FunFam" id="2.70.40.10:FF:000008">
    <property type="entry name" value="Deoxyuridine 5'-triphosphate nucleotidohydrolase"/>
    <property type="match status" value="1"/>
</dbReference>
<dbReference type="CDD" id="cd07557">
    <property type="entry name" value="trimeric_dUTPase"/>
    <property type="match status" value="1"/>
</dbReference>
<dbReference type="GeneID" id="55609203"/>
<proteinExistence type="inferred from homology"/>
<dbReference type="GO" id="GO:0046081">
    <property type="term" value="P:dUTP catabolic process"/>
    <property type="evidence" value="ECO:0007669"/>
    <property type="project" value="InterPro"/>
</dbReference>
<dbReference type="Gene3D" id="2.70.40.10">
    <property type="match status" value="1"/>
</dbReference>
<dbReference type="InterPro" id="IPR029054">
    <property type="entry name" value="dUTPase-like"/>
</dbReference>
<dbReference type="InterPro" id="IPR036157">
    <property type="entry name" value="dUTPase-like_sf"/>
</dbReference>
<keyword evidence="4" id="KW-0479">Metal-binding</keyword>
<evidence type="ECO:0000256" key="2">
    <source>
        <dbReference type="ARBA" id="ARBA00006581"/>
    </source>
</evidence>
<dbReference type="PANTHER" id="PTHR11241">
    <property type="entry name" value="DEOXYURIDINE 5'-TRIPHOSPHATE NUCLEOTIDOHYDROLASE"/>
    <property type="match status" value="1"/>
</dbReference>
<keyword evidence="5" id="KW-0378">Hydrolase</keyword>
<accession>A0A345GTA8</accession>
<dbReference type="NCBIfam" id="NF001862">
    <property type="entry name" value="PRK00601.1"/>
    <property type="match status" value="1"/>
</dbReference>
<evidence type="ECO:0000256" key="7">
    <source>
        <dbReference type="ARBA" id="ARBA00023080"/>
    </source>
</evidence>
<evidence type="ECO:0000259" key="8">
    <source>
        <dbReference type="Pfam" id="PF00692"/>
    </source>
</evidence>
<evidence type="ECO:0000256" key="6">
    <source>
        <dbReference type="ARBA" id="ARBA00022842"/>
    </source>
</evidence>
<evidence type="ECO:0000256" key="4">
    <source>
        <dbReference type="ARBA" id="ARBA00022723"/>
    </source>
</evidence>
<dbReference type="EMBL" id="MH536811">
    <property type="protein sequence ID" value="AXG66180.1"/>
    <property type="molecule type" value="Genomic_DNA"/>
</dbReference>
<comment type="similarity">
    <text evidence="2">Belongs to the dUTPase family.</text>
</comment>
<dbReference type="RefSeq" id="YP_009839026.1">
    <property type="nucleotide sequence ID" value="NC_048719.1"/>
</dbReference>
<dbReference type="EC" id="3.6.1.23" evidence="3"/>
<evidence type="ECO:0000256" key="1">
    <source>
        <dbReference type="ARBA" id="ARBA00001946"/>
    </source>
</evidence>
<dbReference type="Proteomes" id="UP000259354">
    <property type="component" value="Segment"/>
</dbReference>
<comment type="cofactor">
    <cofactor evidence="1">
        <name>Mg(2+)</name>
        <dbReference type="ChEBI" id="CHEBI:18420"/>
    </cofactor>
</comment>
<dbReference type="GO" id="GO:0004170">
    <property type="term" value="F:dUTP diphosphatase activity"/>
    <property type="evidence" value="ECO:0007669"/>
    <property type="project" value="UniProtKB-EC"/>
</dbReference>
<dbReference type="NCBIfam" id="TIGR00576">
    <property type="entry name" value="dut"/>
    <property type="match status" value="1"/>
</dbReference>
<evidence type="ECO:0000313" key="10">
    <source>
        <dbReference type="Proteomes" id="UP000259354"/>
    </source>
</evidence>
<name>A0A345GTA8_9CAUD</name>
<evidence type="ECO:0000256" key="3">
    <source>
        <dbReference type="ARBA" id="ARBA00012379"/>
    </source>
</evidence>
<dbReference type="InterPro" id="IPR033704">
    <property type="entry name" value="dUTPase_trimeric"/>
</dbReference>
<evidence type="ECO:0000313" key="9">
    <source>
        <dbReference type="EMBL" id="AXG66180.1"/>
    </source>
</evidence>
<dbReference type="GO" id="GO:0000287">
    <property type="term" value="F:magnesium ion binding"/>
    <property type="evidence" value="ECO:0007669"/>
    <property type="project" value="InterPro"/>
</dbReference>
<evidence type="ECO:0000256" key="5">
    <source>
        <dbReference type="ARBA" id="ARBA00022801"/>
    </source>
</evidence>
<protein>
    <recommendedName>
        <fullName evidence="3">dUTP diphosphatase</fullName>
        <ecNumber evidence="3">3.6.1.23</ecNumber>
    </recommendedName>
</protein>
<dbReference type="InterPro" id="IPR008181">
    <property type="entry name" value="dUTPase"/>
</dbReference>
<sequence>MIVEFKKLDENAAAPVFMRPGDAGADICTTQEFTLASGERKMVHTGVAIAVPDGYAALVHPRSSLAAMHGISIVNAPGTIDAGYRGEVCVLLINHGDEPVEFVSGQRIAQLVFQRVEQPQFVYVREFTDGKTERGTGGFGSTGKS</sequence>
<feature type="domain" description="dUTPase-like" evidence="8">
    <location>
        <begin position="12"/>
        <end position="143"/>
    </location>
</feature>
<reference evidence="9 10" key="1">
    <citation type="submission" date="2018-06" db="EMBL/GenBank/DDBJ databases">
        <authorList>
            <person name="Moussa A."/>
            <person name="Couoh J.M."/>
            <person name="Harbem L."/>
            <person name="Okocha J.C."/>
            <person name="Taylor D."/>
            <person name="Teutsch A.B."/>
            <person name="Smith B.R."/>
            <person name="Suri N."/>
            <person name="Layton S.R."/>
            <person name="Kim T."/>
            <person name="Hughes L.E."/>
            <person name="Garlena R.A."/>
            <person name="Russell D.A."/>
            <person name="Pope W.H."/>
            <person name="Jacobs-Sera D."/>
            <person name="Hatfull G.F."/>
        </authorList>
    </citation>
    <scope>NUCLEOTIDE SEQUENCE [LARGE SCALE GENOMIC DNA]</scope>
</reference>
<keyword evidence="10" id="KW-1185">Reference proteome</keyword>
<dbReference type="KEGG" id="vg:55609203"/>
<gene>
    <name evidence="9" type="primary">60</name>
    <name evidence="9" type="ORF">SEA_ANNADREAMY_60</name>
</gene>
<dbReference type="SUPFAM" id="SSF51283">
    <property type="entry name" value="dUTPase-like"/>
    <property type="match status" value="1"/>
</dbReference>
<dbReference type="Pfam" id="PF00692">
    <property type="entry name" value="dUTPase"/>
    <property type="match status" value="1"/>
</dbReference>
<dbReference type="PANTHER" id="PTHR11241:SF0">
    <property type="entry name" value="DEOXYURIDINE 5'-TRIPHOSPHATE NUCLEOTIDOHYDROLASE"/>
    <property type="match status" value="1"/>
</dbReference>
<keyword evidence="7" id="KW-0546">Nucleotide metabolism</keyword>
<dbReference type="HAMAP" id="MF_00116">
    <property type="entry name" value="dUTPase_bact"/>
    <property type="match status" value="1"/>
</dbReference>